<gene>
    <name evidence="1" type="ORF">FHX78_114258</name>
</gene>
<protein>
    <recommendedName>
        <fullName evidence="3">HNH endonuclease</fullName>
    </recommendedName>
</protein>
<evidence type="ECO:0008006" key="3">
    <source>
        <dbReference type="Google" id="ProtNLM"/>
    </source>
</evidence>
<evidence type="ECO:0000313" key="1">
    <source>
        <dbReference type="EMBL" id="TWF87254.1"/>
    </source>
</evidence>
<comment type="caution">
    <text evidence="1">The sequence shown here is derived from an EMBL/GenBank/DDBJ whole genome shotgun (WGS) entry which is preliminary data.</text>
</comment>
<dbReference type="AlphaFoldDB" id="A0A561TJN7"/>
<proteinExistence type="predicted"/>
<dbReference type="RefSeq" id="WP_145869042.1">
    <property type="nucleotide sequence ID" value="NZ_BNCE01000007.1"/>
</dbReference>
<keyword evidence="2" id="KW-1185">Reference proteome</keyword>
<accession>A0A561TJN7</accession>
<dbReference type="OrthoDB" id="3823469at2"/>
<name>A0A561TJN7_9ACTN</name>
<dbReference type="EMBL" id="VIWV01000001">
    <property type="protein sequence ID" value="TWF87254.1"/>
    <property type="molecule type" value="Genomic_DNA"/>
</dbReference>
<sequence length="241" mass="26921">MTLPSWQMKTDGNRKVGSMARAALWLLTEVGEGNIFTKAELRSAFSDVAQIDRRIRQLRDYGWRIDVSREDPSLKQDEQRFVSRGADVWIRGQAKTPKHKNSLTAAQRQKVFQADSYLCRSCGIAAGEEYGDDDVTQSVLNIARRKVVLADGSEEYQFVTECKRCGSGSADREVNLGALLELVEDLSPMERRILAGWVAADQRSPEPIERLWGLYRTLPEEARKAVADALGDADAADGKND</sequence>
<reference evidence="1 2" key="1">
    <citation type="submission" date="2019-06" db="EMBL/GenBank/DDBJ databases">
        <title>Sequencing the genomes of 1000 actinobacteria strains.</title>
        <authorList>
            <person name="Klenk H.-P."/>
        </authorList>
    </citation>
    <scope>NUCLEOTIDE SEQUENCE [LARGE SCALE GENOMIC DNA]</scope>
    <source>
        <strain evidence="1 2">DSM 41695</strain>
    </source>
</reference>
<dbReference type="Proteomes" id="UP000316603">
    <property type="component" value="Unassembled WGS sequence"/>
</dbReference>
<evidence type="ECO:0000313" key="2">
    <source>
        <dbReference type="Proteomes" id="UP000316603"/>
    </source>
</evidence>
<organism evidence="1 2">
    <name type="scientific">Streptomyces capillispiralis</name>
    <dbReference type="NCBI Taxonomy" id="68182"/>
    <lineage>
        <taxon>Bacteria</taxon>
        <taxon>Bacillati</taxon>
        <taxon>Actinomycetota</taxon>
        <taxon>Actinomycetes</taxon>
        <taxon>Kitasatosporales</taxon>
        <taxon>Streptomycetaceae</taxon>
        <taxon>Streptomyces</taxon>
    </lineage>
</organism>